<keyword evidence="2" id="KW-1185">Reference proteome</keyword>
<evidence type="ECO:0000313" key="1">
    <source>
        <dbReference type="EMBL" id="RDB27015.1"/>
    </source>
</evidence>
<dbReference type="AlphaFoldDB" id="A0A369K316"/>
<name>A0A369K316_HYPMA</name>
<organism evidence="1 2">
    <name type="scientific">Hypsizygus marmoreus</name>
    <name type="common">White beech mushroom</name>
    <name type="synonym">Agaricus marmoreus</name>
    <dbReference type="NCBI Taxonomy" id="39966"/>
    <lineage>
        <taxon>Eukaryota</taxon>
        <taxon>Fungi</taxon>
        <taxon>Dikarya</taxon>
        <taxon>Basidiomycota</taxon>
        <taxon>Agaricomycotina</taxon>
        <taxon>Agaricomycetes</taxon>
        <taxon>Agaricomycetidae</taxon>
        <taxon>Agaricales</taxon>
        <taxon>Tricholomatineae</taxon>
        <taxon>Lyophyllaceae</taxon>
        <taxon>Hypsizygus</taxon>
    </lineage>
</organism>
<dbReference type="Proteomes" id="UP000076154">
    <property type="component" value="Unassembled WGS sequence"/>
</dbReference>
<sequence length="85" mass="9564">MYKGSLAETAYADFTTRRFANKPCEWRCICPISKGHQESQSSASALRCMLCFRPITDVSGAITCDTNERYRSVVLLARAVFFIDS</sequence>
<protein>
    <submittedName>
        <fullName evidence="1">Uncharacterized protein</fullName>
    </submittedName>
</protein>
<accession>A0A369K316</accession>
<evidence type="ECO:0000313" key="2">
    <source>
        <dbReference type="Proteomes" id="UP000076154"/>
    </source>
</evidence>
<comment type="caution">
    <text evidence="1">The sequence shown here is derived from an EMBL/GenBank/DDBJ whole genome shotgun (WGS) entry which is preliminary data.</text>
</comment>
<dbReference type="InParanoid" id="A0A369K316"/>
<dbReference type="EMBL" id="LUEZ02000021">
    <property type="protein sequence ID" value="RDB27015.1"/>
    <property type="molecule type" value="Genomic_DNA"/>
</dbReference>
<proteinExistence type="predicted"/>
<gene>
    <name evidence="1" type="ORF">Hypma_005170</name>
</gene>
<reference evidence="1" key="1">
    <citation type="submission" date="2018-04" db="EMBL/GenBank/DDBJ databases">
        <title>Whole genome sequencing of Hypsizygus marmoreus.</title>
        <authorList>
            <person name="Choi I.-G."/>
            <person name="Min B."/>
            <person name="Kim J.-G."/>
            <person name="Kim S."/>
            <person name="Oh Y.-L."/>
            <person name="Kong W.-S."/>
            <person name="Park H."/>
            <person name="Jeong J."/>
            <person name="Song E.-S."/>
        </authorList>
    </citation>
    <scope>NUCLEOTIDE SEQUENCE [LARGE SCALE GENOMIC DNA]</scope>
    <source>
        <strain evidence="1">51987-8</strain>
    </source>
</reference>